<feature type="region of interest" description="Disordered" evidence="1">
    <location>
        <begin position="118"/>
        <end position="443"/>
    </location>
</feature>
<keyword evidence="3" id="KW-1185">Reference proteome</keyword>
<dbReference type="AlphaFoldDB" id="A0AAD9T3S3"/>
<evidence type="ECO:0000256" key="1">
    <source>
        <dbReference type="SAM" id="MobiDB-lite"/>
    </source>
</evidence>
<evidence type="ECO:0000313" key="3">
    <source>
        <dbReference type="Proteomes" id="UP001285354"/>
    </source>
</evidence>
<feature type="compositionally biased region" description="Polar residues" evidence="1">
    <location>
        <begin position="332"/>
        <end position="377"/>
    </location>
</feature>
<organism evidence="2 3">
    <name type="scientific">Diplocarpon rosae</name>
    <dbReference type="NCBI Taxonomy" id="946125"/>
    <lineage>
        <taxon>Eukaryota</taxon>
        <taxon>Fungi</taxon>
        <taxon>Dikarya</taxon>
        <taxon>Ascomycota</taxon>
        <taxon>Pezizomycotina</taxon>
        <taxon>Leotiomycetes</taxon>
        <taxon>Helotiales</taxon>
        <taxon>Drepanopezizaceae</taxon>
        <taxon>Diplocarpon</taxon>
    </lineage>
</organism>
<protein>
    <recommendedName>
        <fullName evidence="4">Prenylated Rab acceptor 1</fullName>
    </recommendedName>
</protein>
<accession>A0AAD9T3S3</accession>
<proteinExistence type="predicted"/>
<evidence type="ECO:0008006" key="4">
    <source>
        <dbReference type="Google" id="ProtNLM"/>
    </source>
</evidence>
<feature type="compositionally biased region" description="Basic and acidic residues" evidence="1">
    <location>
        <begin position="416"/>
        <end position="429"/>
    </location>
</feature>
<reference evidence="2" key="1">
    <citation type="submission" date="2023-06" db="EMBL/GenBank/DDBJ databases">
        <title>Draft genome of Marssonina rosae.</title>
        <authorList>
            <person name="Cheng Q."/>
        </authorList>
    </citation>
    <scope>NUCLEOTIDE SEQUENCE</scope>
    <source>
        <strain evidence="2">R4</strain>
    </source>
</reference>
<dbReference type="Proteomes" id="UP001285354">
    <property type="component" value="Unassembled WGS sequence"/>
</dbReference>
<feature type="compositionally biased region" description="Acidic residues" evidence="1">
    <location>
        <begin position="83"/>
        <end position="94"/>
    </location>
</feature>
<gene>
    <name evidence="2" type="ORF">QTJ16_002979</name>
</gene>
<feature type="compositionally biased region" description="Low complexity" evidence="1">
    <location>
        <begin position="296"/>
        <end position="307"/>
    </location>
</feature>
<feature type="compositionally biased region" description="Basic residues" evidence="1">
    <location>
        <begin position="190"/>
        <end position="203"/>
    </location>
</feature>
<feature type="region of interest" description="Disordered" evidence="1">
    <location>
        <begin position="1"/>
        <end position="22"/>
    </location>
</feature>
<evidence type="ECO:0000313" key="2">
    <source>
        <dbReference type="EMBL" id="KAK2628333.1"/>
    </source>
</evidence>
<name>A0AAD9T3S3_9HELO</name>
<feature type="region of interest" description="Disordered" evidence="1">
    <location>
        <begin position="59"/>
        <end position="98"/>
    </location>
</feature>
<comment type="caution">
    <text evidence="2">The sequence shown here is derived from an EMBL/GenBank/DDBJ whole genome shotgun (WGS) entry which is preliminary data.</text>
</comment>
<sequence length="443" mass="49116">MPSWGRPPGAKGSRRREQWEQQQEFWNEVRVEELDSDATDTPGDGLKIEKRYSYSDSLDFTKGNLKPASRARRSYAFGSSSESSEDSEESEVEATDALQVALRHKEEALVQSALARIRRAQQKGKREVKLDQDELDALENRRKRMQAAATTKAKKSSGSGGASDKEKRRRSDKISVPIAMAPAESLSRPSSRRSSKKDKKKSRKSGEAAKPPGMLVAGADGPVYAPLGSYSSKPERNSSNRSRSATAQHMRNPAPYFPLQQGPGSRNFSDGMRPASSSSNSSRHRLADDEWMPTNSSRSSASSHGFSVDPFEYQVSSDQPPAIPQQYLHSHPISNFPLQPQGRSNVSGLAEISYSSIRRSPPVSSGYASRAPTSDPTLRSRHREHEPAGYESSSEEEESDDPSHRVQVSGEEEEKEPEREREREREKTTARKLVGGKRKGKGR</sequence>
<dbReference type="EMBL" id="JAUBYV010000003">
    <property type="protein sequence ID" value="KAK2628333.1"/>
    <property type="molecule type" value="Genomic_DNA"/>
</dbReference>
<feature type="compositionally biased region" description="Basic residues" evidence="1">
    <location>
        <begin position="434"/>
        <end position="443"/>
    </location>
</feature>